<dbReference type="Proteomes" id="UP001165063">
    <property type="component" value="Unassembled WGS sequence"/>
</dbReference>
<organism evidence="1 2">
    <name type="scientific">Ambrosiozyma monospora</name>
    <name type="common">Yeast</name>
    <name type="synonym">Endomycopsis monosporus</name>
    <dbReference type="NCBI Taxonomy" id="43982"/>
    <lineage>
        <taxon>Eukaryota</taxon>
        <taxon>Fungi</taxon>
        <taxon>Dikarya</taxon>
        <taxon>Ascomycota</taxon>
        <taxon>Saccharomycotina</taxon>
        <taxon>Pichiomycetes</taxon>
        <taxon>Pichiales</taxon>
        <taxon>Pichiaceae</taxon>
        <taxon>Ambrosiozyma</taxon>
    </lineage>
</organism>
<protein>
    <submittedName>
        <fullName evidence="1">Unnamed protein product</fullName>
    </submittedName>
</protein>
<evidence type="ECO:0000313" key="2">
    <source>
        <dbReference type="Proteomes" id="UP001165063"/>
    </source>
</evidence>
<sequence>MFAELYLFLKNRTLPEISNFELKEVGDFNYSNSSSNSTLISASALTPTLVSDQDGVPLDIDELNALHKKDLMQFL</sequence>
<name>A0A9W6YZE6_AMBMO</name>
<dbReference type="EMBL" id="BSXU01002288">
    <property type="protein sequence ID" value="GMG36148.1"/>
    <property type="molecule type" value="Genomic_DNA"/>
</dbReference>
<comment type="caution">
    <text evidence="1">The sequence shown here is derived from an EMBL/GenBank/DDBJ whole genome shotgun (WGS) entry which is preliminary data.</text>
</comment>
<dbReference type="AlphaFoldDB" id="A0A9W6YZE6"/>
<accession>A0A9W6YZE6</accession>
<gene>
    <name evidence="1" type="ORF">Amon01_000463100</name>
</gene>
<reference evidence="1" key="1">
    <citation type="submission" date="2023-04" db="EMBL/GenBank/DDBJ databases">
        <title>Ambrosiozyma monospora NBRC 1965.</title>
        <authorList>
            <person name="Ichikawa N."/>
            <person name="Sato H."/>
            <person name="Tonouchi N."/>
        </authorList>
    </citation>
    <scope>NUCLEOTIDE SEQUENCE</scope>
    <source>
        <strain evidence="1">NBRC 1965</strain>
    </source>
</reference>
<proteinExistence type="predicted"/>
<keyword evidence="2" id="KW-1185">Reference proteome</keyword>
<evidence type="ECO:0000313" key="1">
    <source>
        <dbReference type="EMBL" id="GMG36148.1"/>
    </source>
</evidence>